<evidence type="ECO:0000256" key="4">
    <source>
        <dbReference type="ARBA" id="ARBA00022692"/>
    </source>
</evidence>
<dbReference type="GeneTree" id="ENSGT00940000162405"/>
<evidence type="ECO:0000256" key="11">
    <source>
        <dbReference type="PROSITE-ProRule" id="PRU00076"/>
    </source>
</evidence>
<dbReference type="PROSITE" id="PS50041">
    <property type="entry name" value="C_TYPE_LECTIN_2"/>
    <property type="match status" value="1"/>
</dbReference>
<evidence type="ECO:0000256" key="10">
    <source>
        <dbReference type="ARBA" id="ARBA00023157"/>
    </source>
</evidence>
<organism evidence="16 17">
    <name type="scientific">Callorhinchus milii</name>
    <name type="common">Ghost shark</name>
    <dbReference type="NCBI Taxonomy" id="7868"/>
    <lineage>
        <taxon>Eukaryota</taxon>
        <taxon>Metazoa</taxon>
        <taxon>Chordata</taxon>
        <taxon>Craniata</taxon>
        <taxon>Vertebrata</taxon>
        <taxon>Chondrichthyes</taxon>
        <taxon>Holocephali</taxon>
        <taxon>Chimaeriformes</taxon>
        <taxon>Callorhinchidae</taxon>
        <taxon>Callorhinchus</taxon>
    </lineage>
</organism>
<feature type="compositionally biased region" description="Gly residues" evidence="12">
    <location>
        <begin position="395"/>
        <end position="404"/>
    </location>
</feature>
<dbReference type="Gene3D" id="3.10.100.10">
    <property type="entry name" value="Mannose-Binding Protein A, subunit A"/>
    <property type="match status" value="1"/>
</dbReference>
<dbReference type="InterPro" id="IPR000742">
    <property type="entry name" value="EGF"/>
</dbReference>
<dbReference type="PANTHER" id="PTHR14789:SF4">
    <property type="entry name" value="ENDOSIALIN"/>
    <property type="match status" value="1"/>
</dbReference>
<keyword evidence="10" id="KW-1015">Disulfide bond</keyword>
<feature type="domain" description="C-type lectin" evidence="15">
    <location>
        <begin position="40"/>
        <end position="151"/>
    </location>
</feature>
<dbReference type="InterPro" id="IPR016187">
    <property type="entry name" value="CTDL_fold"/>
</dbReference>
<evidence type="ECO:0000259" key="14">
    <source>
        <dbReference type="PROSITE" id="PS50026"/>
    </source>
</evidence>
<reference evidence="16" key="4">
    <citation type="submission" date="2025-08" db="UniProtKB">
        <authorList>
            <consortium name="Ensembl"/>
        </authorList>
    </citation>
    <scope>IDENTIFICATION</scope>
</reference>
<feature type="signal peptide" evidence="13">
    <location>
        <begin position="1"/>
        <end position="27"/>
    </location>
</feature>
<dbReference type="InterPro" id="IPR000152">
    <property type="entry name" value="EGF-type_Asp/Asn_hydroxyl_site"/>
</dbReference>
<dbReference type="SMART" id="SM00181">
    <property type="entry name" value="EGF"/>
    <property type="match status" value="2"/>
</dbReference>
<keyword evidence="3" id="KW-0597">Phosphoprotein</keyword>
<dbReference type="Proteomes" id="UP000314986">
    <property type="component" value="Unassembled WGS sequence"/>
</dbReference>
<evidence type="ECO:0000313" key="17">
    <source>
        <dbReference type="Proteomes" id="UP000314986"/>
    </source>
</evidence>
<dbReference type="InterPro" id="IPR009030">
    <property type="entry name" value="Growth_fac_rcpt_cys_sf"/>
</dbReference>
<proteinExistence type="predicted"/>
<dbReference type="GO" id="GO:0016477">
    <property type="term" value="P:cell migration"/>
    <property type="evidence" value="ECO:0007669"/>
    <property type="project" value="TreeGrafter"/>
</dbReference>
<reference evidence="17" key="3">
    <citation type="journal article" date="2014" name="Nature">
        <title>Elephant shark genome provides unique insights into gnathostome evolution.</title>
        <authorList>
            <consortium name="International Elephant Shark Genome Sequencing Consortium"/>
            <person name="Venkatesh B."/>
            <person name="Lee A.P."/>
            <person name="Ravi V."/>
            <person name="Maurya A.K."/>
            <person name="Lian M.M."/>
            <person name="Swann J.B."/>
            <person name="Ohta Y."/>
            <person name="Flajnik M.F."/>
            <person name="Sutoh Y."/>
            <person name="Kasahara M."/>
            <person name="Hoon S."/>
            <person name="Gangu V."/>
            <person name="Roy S.W."/>
            <person name="Irimia M."/>
            <person name="Korzh V."/>
            <person name="Kondrychyn I."/>
            <person name="Lim Z.W."/>
            <person name="Tay B.H."/>
            <person name="Tohari S."/>
            <person name="Kong K.W."/>
            <person name="Ho S."/>
            <person name="Lorente-Galdos B."/>
            <person name="Quilez J."/>
            <person name="Marques-Bonet T."/>
            <person name="Raney B.J."/>
            <person name="Ingham P.W."/>
            <person name="Tay A."/>
            <person name="Hillier L.W."/>
            <person name="Minx P."/>
            <person name="Boehm T."/>
            <person name="Wilson R.K."/>
            <person name="Brenner S."/>
            <person name="Warren W.C."/>
        </authorList>
    </citation>
    <scope>NUCLEOTIDE SEQUENCE [LARGE SCALE GENOMIC DNA]</scope>
</reference>
<evidence type="ECO:0000256" key="5">
    <source>
        <dbReference type="ARBA" id="ARBA00022729"/>
    </source>
</evidence>
<dbReference type="InterPro" id="IPR001881">
    <property type="entry name" value="EGF-like_Ca-bd_dom"/>
</dbReference>
<dbReference type="PANTHER" id="PTHR14789">
    <property type="entry name" value="CHONDROLECTIN VARIANT CHODLFDELTAE"/>
    <property type="match status" value="1"/>
</dbReference>
<keyword evidence="8" id="KW-1133">Transmembrane helix</keyword>
<reference evidence="16" key="5">
    <citation type="submission" date="2025-09" db="UniProtKB">
        <authorList>
            <consortium name="Ensembl"/>
        </authorList>
    </citation>
    <scope>IDENTIFICATION</scope>
</reference>
<evidence type="ECO:0000256" key="8">
    <source>
        <dbReference type="ARBA" id="ARBA00022989"/>
    </source>
</evidence>
<keyword evidence="17" id="KW-1185">Reference proteome</keyword>
<sequence length="413" mass="43364">MFLVVCAHHHLLLLLLLLLPCPPWARAERAEEDPSGAVCTRESCYAVYLGRRTFAEARRGCRERGGDLATLRDEGEAGTVGRLLAGLAAGGAGGDLKLWIGLRRQPRQCSGARGPLRGFGWVTGDRGTGYANWRRAPEEETRRGGRGGGSCPAARCVVLSHSRRPEAAGDNHPGAPVSYATPFGAAPGDAEHVPFGSVATAECPGGRRRSALCRAREDGRVGWSRDPATLCADDPCPHACPPGYEAAGDEGGAGVSRCRDVDECLETPCRHLCANADGSYRCHCLEGFAPSPADPRACLDVDECAEPGRCQQACGNYPGGFACRCGEGFALDRDGFSCSPHPPLPLSSPPGDARRTPTRGALKAAILDPSPRRPGTATVSNPPPGAPPGPRRPPGAGGRPGLGGHRGRRSRRR</sequence>
<dbReference type="GO" id="GO:1990430">
    <property type="term" value="F:extracellular matrix protein binding"/>
    <property type="evidence" value="ECO:0007669"/>
    <property type="project" value="TreeGrafter"/>
</dbReference>
<accession>A0A4W3GNW9</accession>
<dbReference type="GO" id="GO:0030246">
    <property type="term" value="F:carbohydrate binding"/>
    <property type="evidence" value="ECO:0007669"/>
    <property type="project" value="UniProtKB-KW"/>
</dbReference>
<dbReference type="InterPro" id="IPR001304">
    <property type="entry name" value="C-type_lectin-like"/>
</dbReference>
<name>A0A4W3GNW9_CALMI</name>
<dbReference type="InterPro" id="IPR016186">
    <property type="entry name" value="C-type_lectin-like/link_sf"/>
</dbReference>
<dbReference type="SUPFAM" id="SSF56436">
    <property type="entry name" value="C-type lectin-like"/>
    <property type="match status" value="1"/>
</dbReference>
<evidence type="ECO:0000256" key="7">
    <source>
        <dbReference type="ARBA" id="ARBA00022737"/>
    </source>
</evidence>
<dbReference type="InterPro" id="IPR018097">
    <property type="entry name" value="EGF_Ca-bd_CS"/>
</dbReference>
<evidence type="ECO:0000259" key="15">
    <source>
        <dbReference type="PROSITE" id="PS50041"/>
    </source>
</evidence>
<dbReference type="SMART" id="SM00034">
    <property type="entry name" value="CLECT"/>
    <property type="match status" value="1"/>
</dbReference>
<dbReference type="GO" id="GO:0005509">
    <property type="term" value="F:calcium ion binding"/>
    <property type="evidence" value="ECO:0007669"/>
    <property type="project" value="InterPro"/>
</dbReference>
<comment type="subcellular location">
    <subcellularLocation>
        <location evidence="1">Membrane</location>
        <topology evidence="1">Single-pass type I membrane protein</topology>
    </subcellularLocation>
</comment>
<keyword evidence="9" id="KW-0472">Membrane</keyword>
<feature type="compositionally biased region" description="Pro residues" evidence="12">
    <location>
        <begin position="381"/>
        <end position="393"/>
    </location>
</feature>
<dbReference type="SMART" id="SM00179">
    <property type="entry name" value="EGF_CA"/>
    <property type="match status" value="2"/>
</dbReference>
<dbReference type="GO" id="GO:0031012">
    <property type="term" value="C:extracellular matrix"/>
    <property type="evidence" value="ECO:0007669"/>
    <property type="project" value="TreeGrafter"/>
</dbReference>
<dbReference type="PROSITE" id="PS01187">
    <property type="entry name" value="EGF_CA"/>
    <property type="match status" value="1"/>
</dbReference>
<evidence type="ECO:0000256" key="2">
    <source>
        <dbReference type="ARBA" id="ARBA00022536"/>
    </source>
</evidence>
<keyword evidence="6" id="KW-0430">Lectin</keyword>
<dbReference type="InterPro" id="IPR051505">
    <property type="entry name" value="C-type_lectin_domain"/>
</dbReference>
<evidence type="ECO:0000256" key="12">
    <source>
        <dbReference type="SAM" id="MobiDB-lite"/>
    </source>
</evidence>
<evidence type="ECO:0000256" key="6">
    <source>
        <dbReference type="ARBA" id="ARBA00022734"/>
    </source>
</evidence>
<feature type="chain" id="PRO_5021308142" evidence="13">
    <location>
        <begin position="28"/>
        <end position="413"/>
    </location>
</feature>
<reference evidence="17" key="1">
    <citation type="journal article" date="2006" name="Science">
        <title>Ancient noncoding elements conserved in the human genome.</title>
        <authorList>
            <person name="Venkatesh B."/>
            <person name="Kirkness E.F."/>
            <person name="Loh Y.H."/>
            <person name="Halpern A.L."/>
            <person name="Lee A.P."/>
            <person name="Johnson J."/>
            <person name="Dandona N."/>
            <person name="Viswanathan L.D."/>
            <person name="Tay A."/>
            <person name="Venter J.C."/>
            <person name="Strausberg R.L."/>
            <person name="Brenner S."/>
        </authorList>
    </citation>
    <scope>NUCLEOTIDE SEQUENCE [LARGE SCALE GENOMIC DNA]</scope>
</reference>
<protein>
    <submittedName>
        <fullName evidence="16">CD248 molecule</fullName>
    </submittedName>
</protein>
<evidence type="ECO:0000256" key="13">
    <source>
        <dbReference type="SAM" id="SignalP"/>
    </source>
</evidence>
<dbReference type="PROSITE" id="PS50026">
    <property type="entry name" value="EGF_3"/>
    <property type="match status" value="1"/>
</dbReference>
<feature type="domain" description="EGF-like" evidence="14">
    <location>
        <begin position="260"/>
        <end position="294"/>
    </location>
</feature>
<dbReference type="AlphaFoldDB" id="A0A4W3GNW9"/>
<dbReference type="CDD" id="cd00054">
    <property type="entry name" value="EGF_CA"/>
    <property type="match status" value="1"/>
</dbReference>
<feature type="region of interest" description="Disordered" evidence="12">
    <location>
        <begin position="341"/>
        <end position="413"/>
    </location>
</feature>
<keyword evidence="2 11" id="KW-0245">EGF-like domain</keyword>
<reference evidence="17" key="2">
    <citation type="journal article" date="2007" name="PLoS Biol.">
        <title>Survey sequencing and comparative analysis of the elephant shark (Callorhinchus milii) genome.</title>
        <authorList>
            <person name="Venkatesh B."/>
            <person name="Kirkness E.F."/>
            <person name="Loh Y.H."/>
            <person name="Halpern A.L."/>
            <person name="Lee A.P."/>
            <person name="Johnson J."/>
            <person name="Dandona N."/>
            <person name="Viswanathan L.D."/>
            <person name="Tay A."/>
            <person name="Venter J.C."/>
            <person name="Strausberg R.L."/>
            <person name="Brenner S."/>
        </authorList>
    </citation>
    <scope>NUCLEOTIDE SEQUENCE [LARGE SCALE GENOMIC DNA]</scope>
</reference>
<keyword evidence="7" id="KW-0677">Repeat</keyword>
<dbReference type="Pfam" id="PF07645">
    <property type="entry name" value="EGF_CA"/>
    <property type="match status" value="2"/>
</dbReference>
<dbReference type="PROSITE" id="PS00010">
    <property type="entry name" value="ASX_HYDROXYL"/>
    <property type="match status" value="1"/>
</dbReference>
<comment type="caution">
    <text evidence="11">Lacks conserved residue(s) required for the propagation of feature annotation.</text>
</comment>
<dbReference type="SUPFAM" id="SSF57184">
    <property type="entry name" value="Growth factor receptor domain"/>
    <property type="match status" value="1"/>
</dbReference>
<keyword evidence="5 13" id="KW-0732">Signal</keyword>
<dbReference type="Gene3D" id="2.10.25.10">
    <property type="entry name" value="Laminin"/>
    <property type="match status" value="2"/>
</dbReference>
<evidence type="ECO:0000313" key="16">
    <source>
        <dbReference type="Ensembl" id="ENSCMIP00000004867.1"/>
    </source>
</evidence>
<dbReference type="InterPro" id="IPR049883">
    <property type="entry name" value="NOTCH1_EGF-like"/>
</dbReference>
<dbReference type="GO" id="GO:0050840">
    <property type="term" value="F:extracellular matrix binding"/>
    <property type="evidence" value="ECO:0007669"/>
    <property type="project" value="TreeGrafter"/>
</dbReference>
<dbReference type="Ensembl" id="ENSCMIT00000005046.1">
    <property type="protein sequence ID" value="ENSCMIP00000004867.1"/>
    <property type="gene ID" value="ENSCMIG00000002868.1"/>
</dbReference>
<evidence type="ECO:0000256" key="1">
    <source>
        <dbReference type="ARBA" id="ARBA00004479"/>
    </source>
</evidence>
<dbReference type="GO" id="GO:0009897">
    <property type="term" value="C:external side of plasma membrane"/>
    <property type="evidence" value="ECO:0007669"/>
    <property type="project" value="TreeGrafter"/>
</dbReference>
<keyword evidence="4" id="KW-0812">Transmembrane</keyword>
<evidence type="ECO:0000256" key="3">
    <source>
        <dbReference type="ARBA" id="ARBA00022553"/>
    </source>
</evidence>
<evidence type="ECO:0000256" key="9">
    <source>
        <dbReference type="ARBA" id="ARBA00023136"/>
    </source>
</evidence>